<accession>A0ABV0V8H5</accession>
<dbReference type="EMBL" id="JAHRIQ010097673">
    <property type="protein sequence ID" value="MEQ2253404.1"/>
    <property type="molecule type" value="Genomic_DNA"/>
</dbReference>
<dbReference type="Proteomes" id="UP001482620">
    <property type="component" value="Unassembled WGS sequence"/>
</dbReference>
<evidence type="ECO:0000313" key="2">
    <source>
        <dbReference type="EMBL" id="MEQ2253404.1"/>
    </source>
</evidence>
<organism evidence="2 3">
    <name type="scientific">Ilyodon furcidens</name>
    <name type="common">goldbreast splitfin</name>
    <dbReference type="NCBI Taxonomy" id="33524"/>
    <lineage>
        <taxon>Eukaryota</taxon>
        <taxon>Metazoa</taxon>
        <taxon>Chordata</taxon>
        <taxon>Craniata</taxon>
        <taxon>Vertebrata</taxon>
        <taxon>Euteleostomi</taxon>
        <taxon>Actinopterygii</taxon>
        <taxon>Neopterygii</taxon>
        <taxon>Teleostei</taxon>
        <taxon>Neoteleostei</taxon>
        <taxon>Acanthomorphata</taxon>
        <taxon>Ovalentaria</taxon>
        <taxon>Atherinomorphae</taxon>
        <taxon>Cyprinodontiformes</taxon>
        <taxon>Goodeidae</taxon>
        <taxon>Ilyodon</taxon>
    </lineage>
</organism>
<feature type="region of interest" description="Disordered" evidence="1">
    <location>
        <begin position="1"/>
        <end position="25"/>
    </location>
</feature>
<proteinExistence type="predicted"/>
<evidence type="ECO:0000256" key="1">
    <source>
        <dbReference type="SAM" id="MobiDB-lite"/>
    </source>
</evidence>
<sequence>MKITPGQTWQDGEGPTGGPPVGVNTNQTGHSASFLLNIFSFRVISLLKANKKFLFESSGFNTDTKINVHRHSLVFTCRSIKNKKTKSSRRIQLVKSNSSSDFTFPGKYFMKSCTDQALLDRNRFLILTEVRPADSGFFFPIIKKRKRAAGSWTEVVVLKPTENYGTRLFRLEEPAVPDAFIECKC</sequence>
<name>A0ABV0V8H5_9TELE</name>
<gene>
    <name evidence="2" type="ORF">ILYODFUR_031748</name>
</gene>
<keyword evidence="3" id="KW-1185">Reference proteome</keyword>
<evidence type="ECO:0000313" key="3">
    <source>
        <dbReference type="Proteomes" id="UP001482620"/>
    </source>
</evidence>
<reference evidence="2 3" key="1">
    <citation type="submission" date="2021-06" db="EMBL/GenBank/DDBJ databases">
        <authorList>
            <person name="Palmer J.M."/>
        </authorList>
    </citation>
    <scope>NUCLEOTIDE SEQUENCE [LARGE SCALE GENOMIC DNA]</scope>
    <source>
        <strain evidence="3">if_2019</strain>
        <tissue evidence="2">Muscle</tissue>
    </source>
</reference>
<feature type="compositionally biased region" description="Polar residues" evidence="1">
    <location>
        <begin position="1"/>
        <end position="10"/>
    </location>
</feature>
<comment type="caution">
    <text evidence="2">The sequence shown here is derived from an EMBL/GenBank/DDBJ whole genome shotgun (WGS) entry which is preliminary data.</text>
</comment>
<protein>
    <submittedName>
        <fullName evidence="2">Uncharacterized protein</fullName>
    </submittedName>
</protein>